<comment type="caution">
    <text evidence="1">The sequence shown here is derived from an EMBL/GenBank/DDBJ whole genome shotgun (WGS) entry which is preliminary data.</text>
</comment>
<dbReference type="AlphaFoldDB" id="A0AAE0WBA0"/>
<proteinExistence type="predicted"/>
<feature type="non-terminal residue" evidence="1">
    <location>
        <position position="1"/>
    </location>
</feature>
<gene>
    <name evidence="1" type="ORF">CHS0354_007313</name>
</gene>
<accession>A0AAE0WBA0</accession>
<protein>
    <submittedName>
        <fullName evidence="1">Uncharacterized protein</fullName>
    </submittedName>
</protein>
<name>A0AAE0WBA0_9BIVA</name>
<evidence type="ECO:0000313" key="2">
    <source>
        <dbReference type="Proteomes" id="UP001195483"/>
    </source>
</evidence>
<keyword evidence="2" id="KW-1185">Reference proteome</keyword>
<evidence type="ECO:0000313" key="1">
    <source>
        <dbReference type="EMBL" id="KAK3608281.1"/>
    </source>
</evidence>
<dbReference type="EMBL" id="JAEAOA010000502">
    <property type="protein sequence ID" value="KAK3608281.1"/>
    <property type="molecule type" value="Genomic_DNA"/>
</dbReference>
<organism evidence="1 2">
    <name type="scientific">Potamilus streckersoni</name>
    <dbReference type="NCBI Taxonomy" id="2493646"/>
    <lineage>
        <taxon>Eukaryota</taxon>
        <taxon>Metazoa</taxon>
        <taxon>Spiralia</taxon>
        <taxon>Lophotrochozoa</taxon>
        <taxon>Mollusca</taxon>
        <taxon>Bivalvia</taxon>
        <taxon>Autobranchia</taxon>
        <taxon>Heteroconchia</taxon>
        <taxon>Palaeoheterodonta</taxon>
        <taxon>Unionida</taxon>
        <taxon>Unionoidea</taxon>
        <taxon>Unionidae</taxon>
        <taxon>Ambleminae</taxon>
        <taxon>Lampsilini</taxon>
        <taxon>Potamilus</taxon>
    </lineage>
</organism>
<reference evidence="1" key="3">
    <citation type="submission" date="2023-05" db="EMBL/GenBank/DDBJ databases">
        <authorList>
            <person name="Smith C.H."/>
        </authorList>
    </citation>
    <scope>NUCLEOTIDE SEQUENCE</scope>
    <source>
        <strain evidence="1">CHS0354</strain>
        <tissue evidence="1">Mantle</tissue>
    </source>
</reference>
<reference evidence="1" key="1">
    <citation type="journal article" date="2021" name="Genome Biol. Evol.">
        <title>A High-Quality Reference Genome for a Parasitic Bivalve with Doubly Uniparental Inheritance (Bivalvia: Unionida).</title>
        <authorList>
            <person name="Smith C.H."/>
        </authorList>
    </citation>
    <scope>NUCLEOTIDE SEQUENCE</scope>
    <source>
        <strain evidence="1">CHS0354</strain>
    </source>
</reference>
<dbReference type="Proteomes" id="UP001195483">
    <property type="component" value="Unassembled WGS sequence"/>
</dbReference>
<reference evidence="1" key="2">
    <citation type="journal article" date="2021" name="Genome Biol. Evol.">
        <title>Developing a high-quality reference genome for a parasitic bivalve with doubly uniparental inheritance (Bivalvia: Unionida).</title>
        <authorList>
            <person name="Smith C.H."/>
        </authorList>
    </citation>
    <scope>NUCLEOTIDE SEQUENCE</scope>
    <source>
        <strain evidence="1">CHS0354</strain>
        <tissue evidence="1">Mantle</tissue>
    </source>
</reference>
<sequence length="62" mass="6858">VLLENAIGVIFTIASRLSINDKAGAMRMLAIWLETWLNASAVSPYEYVRCCCLPCNLDPVLD</sequence>